<evidence type="ECO:0000256" key="18">
    <source>
        <dbReference type="ARBA" id="ARBA00029893"/>
    </source>
</evidence>
<evidence type="ECO:0000256" key="12">
    <source>
        <dbReference type="ARBA" id="ARBA00022695"/>
    </source>
</evidence>
<evidence type="ECO:0000256" key="8">
    <source>
        <dbReference type="ARBA" id="ARBA00022475"/>
    </source>
</evidence>
<evidence type="ECO:0000256" key="19">
    <source>
        <dbReference type="ARBA" id="ARBA00031825"/>
    </source>
</evidence>
<keyword evidence="15 24" id="KW-0472">Membrane</keyword>
<feature type="transmembrane region" description="Helical" evidence="24">
    <location>
        <begin position="118"/>
        <end position="137"/>
    </location>
</feature>
<feature type="transmembrane region" description="Helical" evidence="24">
    <location>
        <begin position="259"/>
        <end position="277"/>
    </location>
</feature>
<organism evidence="25 26">
    <name type="scientific">Undibacter mobilis</name>
    <dbReference type="NCBI Taxonomy" id="2292256"/>
    <lineage>
        <taxon>Bacteria</taxon>
        <taxon>Pseudomonadati</taxon>
        <taxon>Pseudomonadota</taxon>
        <taxon>Alphaproteobacteria</taxon>
        <taxon>Hyphomicrobiales</taxon>
        <taxon>Nitrobacteraceae</taxon>
        <taxon>Undibacter</taxon>
    </lineage>
</organism>
<name>A0A371B118_9BRAD</name>
<evidence type="ECO:0000256" key="23">
    <source>
        <dbReference type="ARBA" id="ARBA00033406"/>
    </source>
</evidence>
<keyword evidence="13 24" id="KW-1133">Transmembrane helix</keyword>
<evidence type="ECO:0000256" key="6">
    <source>
        <dbReference type="ARBA" id="ARBA00012487"/>
    </source>
</evidence>
<dbReference type="Pfam" id="PF01148">
    <property type="entry name" value="CTP_transf_1"/>
    <property type="match status" value="1"/>
</dbReference>
<keyword evidence="12 25" id="KW-0548">Nucleotidyltransferase</keyword>
<feature type="transmembrane region" description="Helical" evidence="24">
    <location>
        <begin position="184"/>
        <end position="205"/>
    </location>
</feature>
<comment type="catalytic activity">
    <reaction evidence="1">
        <text>a 1,2-diacyl-sn-glycero-3-phosphate + CTP + H(+) = a CDP-1,2-diacyl-sn-glycerol + diphosphate</text>
        <dbReference type="Rhea" id="RHEA:16229"/>
        <dbReference type="ChEBI" id="CHEBI:15378"/>
        <dbReference type="ChEBI" id="CHEBI:33019"/>
        <dbReference type="ChEBI" id="CHEBI:37563"/>
        <dbReference type="ChEBI" id="CHEBI:58332"/>
        <dbReference type="ChEBI" id="CHEBI:58608"/>
        <dbReference type="EC" id="2.7.7.41"/>
    </reaction>
</comment>
<feature type="transmembrane region" description="Helical" evidence="24">
    <location>
        <begin position="143"/>
        <end position="164"/>
    </location>
</feature>
<comment type="subcellular location">
    <subcellularLocation>
        <location evidence="2">Cell membrane</location>
        <topology evidence="2">Multi-pass membrane protein</topology>
    </subcellularLocation>
</comment>
<evidence type="ECO:0000256" key="13">
    <source>
        <dbReference type="ARBA" id="ARBA00022989"/>
    </source>
</evidence>
<sequence>MSVPPAEAGVNSGDGKPATSNLVLRVISAAVMAPVAIGAAWWGGWIFAVFWVLAALAVLWEWIGLVAGRDHRMLVLSCGGAIVLAAILAWTDHPVAALLLMALGALAASIFVTRAQRLWIVGGIGYAGSMMLAPMILRGEDVMGFIAIVLLFAVVWTTDVLAYFTGRAIGGPKLMPAVSPKKTWSGAIGGTIGAVAAAVAVATLFGGFNTAAIAGLAVVLSVVSQAGDLLESHIKRHFNAKDASQLIPGHGGAMDRLDGFWAAAIVAVAIGIVRGGLDEPARGLLIW</sequence>
<feature type="transmembrane region" description="Helical" evidence="24">
    <location>
        <begin position="22"/>
        <end position="42"/>
    </location>
</feature>
<dbReference type="GO" id="GO:0004605">
    <property type="term" value="F:phosphatidate cytidylyltransferase activity"/>
    <property type="evidence" value="ECO:0007669"/>
    <property type="project" value="UniProtKB-EC"/>
</dbReference>
<protein>
    <recommendedName>
        <fullName evidence="7">Phosphatidate cytidylyltransferase</fullName>
        <ecNumber evidence="6">2.7.7.41</ecNumber>
    </recommendedName>
    <alternativeName>
        <fullName evidence="20">CDP-DAG synthase</fullName>
    </alternativeName>
    <alternativeName>
        <fullName evidence="22">CDP-DG synthase</fullName>
    </alternativeName>
    <alternativeName>
        <fullName evidence="18">CDP-diacylglycerol synthase</fullName>
    </alternativeName>
    <alternativeName>
        <fullName evidence="21">CDP-diglyceride pyrophosphorylase</fullName>
    </alternativeName>
    <alternativeName>
        <fullName evidence="23">CDP-diglyceride synthase</fullName>
    </alternativeName>
    <alternativeName>
        <fullName evidence="19">CTP:phosphatidate cytidylyltransferase</fullName>
    </alternativeName>
</protein>
<feature type="transmembrane region" description="Helical" evidence="24">
    <location>
        <begin position="73"/>
        <end position="90"/>
    </location>
</feature>
<evidence type="ECO:0000256" key="14">
    <source>
        <dbReference type="ARBA" id="ARBA00023098"/>
    </source>
</evidence>
<evidence type="ECO:0000256" key="16">
    <source>
        <dbReference type="ARBA" id="ARBA00023209"/>
    </source>
</evidence>
<evidence type="ECO:0000256" key="10">
    <source>
        <dbReference type="ARBA" id="ARBA00022679"/>
    </source>
</evidence>
<feature type="transmembrane region" description="Helical" evidence="24">
    <location>
        <begin position="48"/>
        <end position="66"/>
    </location>
</feature>
<dbReference type="EC" id="2.7.7.41" evidence="6"/>
<comment type="similarity">
    <text evidence="5">Belongs to the CDS family.</text>
</comment>
<dbReference type="AlphaFoldDB" id="A0A371B118"/>
<keyword evidence="14" id="KW-0443">Lipid metabolism</keyword>
<evidence type="ECO:0000256" key="5">
    <source>
        <dbReference type="ARBA" id="ARBA00010185"/>
    </source>
</evidence>
<dbReference type="OrthoDB" id="9799199at2"/>
<dbReference type="PANTHER" id="PTHR46382:SF1">
    <property type="entry name" value="PHOSPHATIDATE CYTIDYLYLTRANSFERASE"/>
    <property type="match status" value="1"/>
</dbReference>
<evidence type="ECO:0000256" key="15">
    <source>
        <dbReference type="ARBA" id="ARBA00023136"/>
    </source>
</evidence>
<dbReference type="EMBL" id="QRGO01000003">
    <property type="protein sequence ID" value="RDV01240.1"/>
    <property type="molecule type" value="Genomic_DNA"/>
</dbReference>
<proteinExistence type="inferred from homology"/>
<reference evidence="26" key="1">
    <citation type="submission" date="2018-08" db="EMBL/GenBank/DDBJ databases">
        <authorList>
            <person name="Kim S.-J."/>
            <person name="Jung G.-Y."/>
        </authorList>
    </citation>
    <scope>NUCLEOTIDE SEQUENCE [LARGE SCALE GENOMIC DNA]</scope>
    <source>
        <strain evidence="26">GY_H</strain>
    </source>
</reference>
<evidence type="ECO:0000313" key="25">
    <source>
        <dbReference type="EMBL" id="RDV01240.1"/>
    </source>
</evidence>
<keyword evidence="16" id="KW-0594">Phospholipid biosynthesis</keyword>
<dbReference type="GO" id="GO:0005886">
    <property type="term" value="C:plasma membrane"/>
    <property type="evidence" value="ECO:0007669"/>
    <property type="project" value="UniProtKB-SubCell"/>
</dbReference>
<evidence type="ECO:0000256" key="24">
    <source>
        <dbReference type="SAM" id="Phobius"/>
    </source>
</evidence>
<keyword evidence="9" id="KW-0444">Lipid biosynthesis</keyword>
<keyword evidence="26" id="KW-1185">Reference proteome</keyword>
<dbReference type="PANTHER" id="PTHR46382">
    <property type="entry name" value="PHOSPHATIDATE CYTIDYLYLTRANSFERASE"/>
    <property type="match status" value="1"/>
</dbReference>
<keyword evidence="8" id="KW-1003">Cell membrane</keyword>
<accession>A0A371B118</accession>
<evidence type="ECO:0000256" key="17">
    <source>
        <dbReference type="ARBA" id="ARBA00023264"/>
    </source>
</evidence>
<gene>
    <name evidence="25" type="ORF">DXH78_18590</name>
</gene>
<evidence type="ECO:0000313" key="26">
    <source>
        <dbReference type="Proteomes" id="UP000263993"/>
    </source>
</evidence>
<evidence type="ECO:0000256" key="11">
    <source>
        <dbReference type="ARBA" id="ARBA00022692"/>
    </source>
</evidence>
<evidence type="ECO:0000256" key="22">
    <source>
        <dbReference type="ARBA" id="ARBA00032743"/>
    </source>
</evidence>
<evidence type="ECO:0000256" key="1">
    <source>
        <dbReference type="ARBA" id="ARBA00001698"/>
    </source>
</evidence>
<keyword evidence="17" id="KW-1208">Phospholipid metabolism</keyword>
<dbReference type="Proteomes" id="UP000263993">
    <property type="component" value="Unassembled WGS sequence"/>
</dbReference>
<evidence type="ECO:0000256" key="3">
    <source>
        <dbReference type="ARBA" id="ARBA00005119"/>
    </source>
</evidence>
<evidence type="ECO:0000256" key="2">
    <source>
        <dbReference type="ARBA" id="ARBA00004651"/>
    </source>
</evidence>
<dbReference type="GO" id="GO:0016024">
    <property type="term" value="P:CDP-diacylglycerol biosynthetic process"/>
    <property type="evidence" value="ECO:0007669"/>
    <property type="project" value="TreeGrafter"/>
</dbReference>
<dbReference type="RefSeq" id="WP_115518758.1">
    <property type="nucleotide sequence ID" value="NZ_QRGO01000003.1"/>
</dbReference>
<evidence type="ECO:0000256" key="9">
    <source>
        <dbReference type="ARBA" id="ARBA00022516"/>
    </source>
</evidence>
<keyword evidence="10 25" id="KW-0808">Transferase</keyword>
<evidence type="ECO:0000256" key="21">
    <source>
        <dbReference type="ARBA" id="ARBA00032396"/>
    </source>
</evidence>
<keyword evidence="11 24" id="KW-0812">Transmembrane</keyword>
<comment type="pathway">
    <text evidence="4">Lipid metabolism.</text>
</comment>
<evidence type="ECO:0000256" key="4">
    <source>
        <dbReference type="ARBA" id="ARBA00005189"/>
    </source>
</evidence>
<feature type="transmembrane region" description="Helical" evidence="24">
    <location>
        <begin position="96"/>
        <end position="113"/>
    </location>
</feature>
<evidence type="ECO:0000256" key="7">
    <source>
        <dbReference type="ARBA" id="ARBA00019373"/>
    </source>
</evidence>
<evidence type="ECO:0000256" key="20">
    <source>
        <dbReference type="ARBA" id="ARBA00032253"/>
    </source>
</evidence>
<comment type="pathway">
    <text evidence="3">Phospholipid metabolism; CDP-diacylglycerol biosynthesis; CDP-diacylglycerol from sn-glycerol 3-phosphate: step 3/3.</text>
</comment>
<comment type="caution">
    <text evidence="25">The sequence shown here is derived from an EMBL/GenBank/DDBJ whole genome shotgun (WGS) entry which is preliminary data.</text>
</comment>